<reference evidence="1" key="2">
    <citation type="submission" date="2022-04" db="EMBL/GenBank/DDBJ databases">
        <title>Complete Genome Sequence of Flavobacterium sediminilitoris YSM-43, Isolated from a Tidal Sediment.</title>
        <authorList>
            <person name="Lee P.A."/>
        </authorList>
    </citation>
    <scope>NUCLEOTIDE SEQUENCE</scope>
    <source>
        <strain evidence="1">YSM-43</strain>
    </source>
</reference>
<dbReference type="EMBL" id="CP090145">
    <property type="protein sequence ID" value="UOX35068.1"/>
    <property type="molecule type" value="Genomic_DNA"/>
</dbReference>
<dbReference type="Proteomes" id="UP000830454">
    <property type="component" value="Chromosome"/>
</dbReference>
<gene>
    <name evidence="1" type="ORF">LXD69_06030</name>
</gene>
<evidence type="ECO:0000313" key="2">
    <source>
        <dbReference type="Proteomes" id="UP000830454"/>
    </source>
</evidence>
<evidence type="ECO:0000313" key="1">
    <source>
        <dbReference type="EMBL" id="UOX35068.1"/>
    </source>
</evidence>
<reference evidence="1" key="1">
    <citation type="submission" date="2021-12" db="EMBL/GenBank/DDBJ databases">
        <authorList>
            <person name="Cha I.-T."/>
            <person name="Lee K.-E."/>
            <person name="Park S.-J."/>
        </authorList>
    </citation>
    <scope>NUCLEOTIDE SEQUENCE</scope>
    <source>
        <strain evidence="1">YSM-43</strain>
    </source>
</reference>
<keyword evidence="2" id="KW-1185">Reference proteome</keyword>
<dbReference type="RefSeq" id="WP_246918248.1">
    <property type="nucleotide sequence ID" value="NZ_CP090145.1"/>
</dbReference>
<name>A0ABY4HQC5_9FLAO</name>
<accession>A0ABY4HQC5</accession>
<proteinExistence type="predicted"/>
<organism evidence="1 2">
    <name type="scientific">Flavobacterium sediminilitoris</name>
    <dbReference type="NCBI Taxonomy" id="2024526"/>
    <lineage>
        <taxon>Bacteria</taxon>
        <taxon>Pseudomonadati</taxon>
        <taxon>Bacteroidota</taxon>
        <taxon>Flavobacteriia</taxon>
        <taxon>Flavobacteriales</taxon>
        <taxon>Flavobacteriaceae</taxon>
        <taxon>Flavobacterium</taxon>
    </lineage>
</organism>
<sequence length="119" mass="13892">MEYILGTHIHGETSKVYPTLRIENTFEKLAIISLLDSVDDIGCFIEWLQKEIIDKNISDYSFENGIEFQPILFGSKKSKIAEYLDGKIVGGQEFDTQEFLEVCYAWRDFLKRIEDEQSR</sequence>
<protein>
    <submittedName>
        <fullName evidence="1">Uncharacterized protein</fullName>
    </submittedName>
</protein>